<proteinExistence type="predicted"/>
<dbReference type="Proteomes" id="UP000828390">
    <property type="component" value="Unassembled WGS sequence"/>
</dbReference>
<keyword evidence="2" id="KW-1185">Reference proteome</keyword>
<reference evidence="1" key="1">
    <citation type="journal article" date="2019" name="bioRxiv">
        <title>The Genome of the Zebra Mussel, Dreissena polymorpha: A Resource for Invasive Species Research.</title>
        <authorList>
            <person name="McCartney M.A."/>
            <person name="Auch B."/>
            <person name="Kono T."/>
            <person name="Mallez S."/>
            <person name="Zhang Y."/>
            <person name="Obille A."/>
            <person name="Becker A."/>
            <person name="Abrahante J.E."/>
            <person name="Garbe J."/>
            <person name="Badalamenti J.P."/>
            <person name="Herman A."/>
            <person name="Mangelson H."/>
            <person name="Liachko I."/>
            <person name="Sullivan S."/>
            <person name="Sone E.D."/>
            <person name="Koren S."/>
            <person name="Silverstein K.A.T."/>
            <person name="Beckman K.B."/>
            <person name="Gohl D.M."/>
        </authorList>
    </citation>
    <scope>NUCLEOTIDE SEQUENCE</scope>
    <source>
        <strain evidence="1">Duluth1</strain>
        <tissue evidence="1">Whole animal</tissue>
    </source>
</reference>
<sequence>MTGFFCNSKGPGPAPKIERKTNKLPCLVSDERVLIRRAAHLREVLYRRHCPQLPQAQERVPTEDVQWVGVPAPGR</sequence>
<comment type="caution">
    <text evidence="1">The sequence shown here is derived from an EMBL/GenBank/DDBJ whole genome shotgun (WGS) entry which is preliminary data.</text>
</comment>
<gene>
    <name evidence="1" type="ORF">DPMN_018578</name>
</gene>
<dbReference type="EMBL" id="JAIWYP010000001">
    <property type="protein sequence ID" value="KAH3894421.1"/>
    <property type="molecule type" value="Genomic_DNA"/>
</dbReference>
<protein>
    <submittedName>
        <fullName evidence="1">Uncharacterized protein</fullName>
    </submittedName>
</protein>
<organism evidence="1 2">
    <name type="scientific">Dreissena polymorpha</name>
    <name type="common">Zebra mussel</name>
    <name type="synonym">Mytilus polymorpha</name>
    <dbReference type="NCBI Taxonomy" id="45954"/>
    <lineage>
        <taxon>Eukaryota</taxon>
        <taxon>Metazoa</taxon>
        <taxon>Spiralia</taxon>
        <taxon>Lophotrochozoa</taxon>
        <taxon>Mollusca</taxon>
        <taxon>Bivalvia</taxon>
        <taxon>Autobranchia</taxon>
        <taxon>Heteroconchia</taxon>
        <taxon>Euheterodonta</taxon>
        <taxon>Imparidentia</taxon>
        <taxon>Neoheterodontei</taxon>
        <taxon>Myida</taxon>
        <taxon>Dreissenoidea</taxon>
        <taxon>Dreissenidae</taxon>
        <taxon>Dreissena</taxon>
    </lineage>
</organism>
<dbReference type="AlphaFoldDB" id="A0A9D4S7F0"/>
<evidence type="ECO:0000313" key="1">
    <source>
        <dbReference type="EMBL" id="KAH3894421.1"/>
    </source>
</evidence>
<evidence type="ECO:0000313" key="2">
    <source>
        <dbReference type="Proteomes" id="UP000828390"/>
    </source>
</evidence>
<name>A0A9D4S7F0_DREPO</name>
<reference evidence="1" key="2">
    <citation type="submission" date="2020-11" db="EMBL/GenBank/DDBJ databases">
        <authorList>
            <person name="McCartney M.A."/>
            <person name="Auch B."/>
            <person name="Kono T."/>
            <person name="Mallez S."/>
            <person name="Becker A."/>
            <person name="Gohl D.M."/>
            <person name="Silverstein K.A.T."/>
            <person name="Koren S."/>
            <person name="Bechman K.B."/>
            <person name="Herman A."/>
            <person name="Abrahante J.E."/>
            <person name="Garbe J."/>
        </authorList>
    </citation>
    <scope>NUCLEOTIDE SEQUENCE</scope>
    <source>
        <strain evidence="1">Duluth1</strain>
        <tissue evidence="1">Whole animal</tissue>
    </source>
</reference>
<accession>A0A9D4S7F0</accession>